<dbReference type="PANTHER" id="PTHR46558">
    <property type="entry name" value="TRACRIPTIONAL REGULATORY PROTEIN-RELATED-RELATED"/>
    <property type="match status" value="1"/>
</dbReference>
<dbReference type="InterPro" id="IPR001387">
    <property type="entry name" value="Cro/C1-type_HTH"/>
</dbReference>
<dbReference type="PROSITE" id="PS50943">
    <property type="entry name" value="HTH_CROC1"/>
    <property type="match status" value="1"/>
</dbReference>
<name>A0A3S0P323_9BACI</name>
<evidence type="ECO:0000259" key="2">
    <source>
        <dbReference type="PROSITE" id="PS50943"/>
    </source>
</evidence>
<dbReference type="GO" id="GO:0003677">
    <property type="term" value="F:DNA binding"/>
    <property type="evidence" value="ECO:0007669"/>
    <property type="project" value="UniProtKB-KW"/>
</dbReference>
<dbReference type="CDD" id="cd00093">
    <property type="entry name" value="HTH_XRE"/>
    <property type="match status" value="1"/>
</dbReference>
<dbReference type="PANTHER" id="PTHR46558:SF4">
    <property type="entry name" value="DNA-BIDING PHAGE PROTEIN"/>
    <property type="match status" value="1"/>
</dbReference>
<protein>
    <submittedName>
        <fullName evidence="3">Transcriptional regulator</fullName>
    </submittedName>
</protein>
<dbReference type="Gene3D" id="1.10.260.40">
    <property type="entry name" value="lambda repressor-like DNA-binding domains"/>
    <property type="match status" value="1"/>
</dbReference>
<evidence type="ECO:0000256" key="1">
    <source>
        <dbReference type="ARBA" id="ARBA00023125"/>
    </source>
</evidence>
<dbReference type="EMBL" id="RYYR01000020">
    <property type="protein sequence ID" value="RUL50504.1"/>
    <property type="molecule type" value="Genomic_DNA"/>
</dbReference>
<dbReference type="SUPFAM" id="SSF47413">
    <property type="entry name" value="lambda repressor-like DNA-binding domains"/>
    <property type="match status" value="1"/>
</dbReference>
<dbReference type="Proteomes" id="UP000287910">
    <property type="component" value="Unassembled WGS sequence"/>
</dbReference>
<keyword evidence="1" id="KW-0238">DNA-binding</keyword>
<gene>
    <name evidence="3" type="ORF">EK386_14045</name>
</gene>
<dbReference type="AlphaFoldDB" id="A0A3S0P323"/>
<proteinExistence type="predicted"/>
<dbReference type="SMART" id="SM00530">
    <property type="entry name" value="HTH_XRE"/>
    <property type="match status" value="1"/>
</dbReference>
<reference evidence="3 4" key="1">
    <citation type="submission" date="2018-12" db="EMBL/GenBank/DDBJ databases">
        <title>Lysinibacillus antri sp. nov., isolated from a cave soil.</title>
        <authorList>
            <person name="Narsing Rao M.P."/>
            <person name="Zhang H."/>
            <person name="Dong Z.-Y."/>
            <person name="Niu X.-K."/>
            <person name="Zhang K."/>
            <person name="Fang B.-Z."/>
            <person name="Kang Y.-Q."/>
            <person name="Xiao M."/>
            <person name="Li W.-J."/>
        </authorList>
    </citation>
    <scope>NUCLEOTIDE SEQUENCE [LARGE SCALE GENOMIC DNA]</scope>
    <source>
        <strain evidence="3 4">SYSU K30002</strain>
    </source>
</reference>
<accession>A0A3S0P323</accession>
<keyword evidence="4" id="KW-1185">Reference proteome</keyword>
<comment type="caution">
    <text evidence="3">The sequence shown here is derived from an EMBL/GenBank/DDBJ whole genome shotgun (WGS) entry which is preliminary data.</text>
</comment>
<organism evidence="3 4">
    <name type="scientific">Lysinibacillus antri</name>
    <dbReference type="NCBI Taxonomy" id="2498145"/>
    <lineage>
        <taxon>Bacteria</taxon>
        <taxon>Bacillati</taxon>
        <taxon>Bacillota</taxon>
        <taxon>Bacilli</taxon>
        <taxon>Bacillales</taxon>
        <taxon>Bacillaceae</taxon>
        <taxon>Lysinibacillus</taxon>
    </lineage>
</organism>
<feature type="domain" description="HTH cro/C1-type" evidence="2">
    <location>
        <begin position="10"/>
        <end position="64"/>
    </location>
</feature>
<dbReference type="RefSeq" id="WP_126659812.1">
    <property type="nucleotide sequence ID" value="NZ_RYYR01000020.1"/>
</dbReference>
<evidence type="ECO:0000313" key="3">
    <source>
        <dbReference type="EMBL" id="RUL50504.1"/>
    </source>
</evidence>
<dbReference type="InterPro" id="IPR010982">
    <property type="entry name" value="Lambda_DNA-bd_dom_sf"/>
</dbReference>
<dbReference type="Pfam" id="PF01381">
    <property type="entry name" value="HTH_3"/>
    <property type="match status" value="1"/>
</dbReference>
<sequence>MDKRRLENRIHVFRAEKRWSQQQLADRVGVSRQTIASLEANKYNPSLLLAQDIAEAFEVDIYSVFTHLKEE</sequence>
<evidence type="ECO:0000313" key="4">
    <source>
        <dbReference type="Proteomes" id="UP000287910"/>
    </source>
</evidence>